<reference evidence="8 9" key="1">
    <citation type="journal article" date="2021" name="Sci. Rep.">
        <title>Chromosome anchoring in Senegalese sole (Solea senegalensis) reveals sex-associated markers and genome rearrangements in flatfish.</title>
        <authorList>
            <person name="Guerrero-Cozar I."/>
            <person name="Gomez-Garrido J."/>
            <person name="Berbel C."/>
            <person name="Martinez-Blanch J.F."/>
            <person name="Alioto T."/>
            <person name="Claros M.G."/>
            <person name="Gagnaire P.A."/>
            <person name="Manchado M."/>
        </authorList>
    </citation>
    <scope>NUCLEOTIDE SEQUENCE [LARGE SCALE GENOMIC DNA]</scope>
    <source>
        <strain evidence="8">Sse05_10M</strain>
    </source>
</reference>
<sequence length="227" mass="24923">MTPQSLLLSTLGLLSLLSSAAWSSPMCTNQCCRFVEGFPVRLKKLRENYSQIRDFYVSKNICSASAASHGDLPTICVASLSLQVMLHTLNSAAAHTLSVSLTSTFFVLLQEANNDLDSALLDQSVENSFNSQFACQAMDGLLEFYLTTVLPTAMAEVTETIMDLKPHVESILQIFDELKEDVNKCKNYLSCKNPFDITKLNSTYTQVSTDTSAVAHVCIVPVFGRSL</sequence>
<gene>
    <name evidence="8" type="ORF">JOB18_009391</name>
</gene>
<protein>
    <recommendedName>
        <fullName evidence="7">Interleukin family protein</fullName>
    </recommendedName>
</protein>
<dbReference type="AlphaFoldDB" id="A0AAV6QN12"/>
<evidence type="ECO:0000256" key="4">
    <source>
        <dbReference type="ARBA" id="ARBA00022525"/>
    </source>
</evidence>
<keyword evidence="4 7" id="KW-0964">Secreted</keyword>
<accession>A0AAV6QN12</accession>
<feature type="chain" id="PRO_5043090063" description="Interleukin family protein" evidence="7">
    <location>
        <begin position="24"/>
        <end position="227"/>
    </location>
</feature>
<dbReference type="Pfam" id="PF00726">
    <property type="entry name" value="IL10"/>
    <property type="match status" value="1"/>
</dbReference>
<evidence type="ECO:0000256" key="7">
    <source>
        <dbReference type="RuleBase" id="RU368043"/>
    </source>
</evidence>
<dbReference type="InterPro" id="IPR020443">
    <property type="entry name" value="IL-10/19/20/24/26"/>
</dbReference>
<comment type="subcellular location">
    <subcellularLocation>
        <location evidence="1 7">Secreted</location>
    </subcellularLocation>
</comment>
<feature type="signal peptide" evidence="7">
    <location>
        <begin position="1"/>
        <end position="23"/>
    </location>
</feature>
<evidence type="ECO:0000256" key="1">
    <source>
        <dbReference type="ARBA" id="ARBA00004613"/>
    </source>
</evidence>
<comment type="function">
    <text evidence="7">Immune regulatory cytokine.</text>
</comment>
<evidence type="ECO:0000256" key="5">
    <source>
        <dbReference type="ARBA" id="ARBA00022729"/>
    </source>
</evidence>
<dbReference type="GO" id="GO:0005615">
    <property type="term" value="C:extracellular space"/>
    <property type="evidence" value="ECO:0007669"/>
    <property type="project" value="UniProtKB-UniRule"/>
</dbReference>
<keyword evidence="9" id="KW-1185">Reference proteome</keyword>
<proteinExistence type="inferred from homology"/>
<evidence type="ECO:0000313" key="9">
    <source>
        <dbReference type="Proteomes" id="UP000693946"/>
    </source>
</evidence>
<dbReference type="PANTHER" id="PTHR48482:SF5">
    <property type="entry name" value="INTERLEUKIN-10"/>
    <property type="match status" value="1"/>
</dbReference>
<evidence type="ECO:0000313" key="8">
    <source>
        <dbReference type="EMBL" id="KAG7493471.1"/>
    </source>
</evidence>
<keyword evidence="6" id="KW-1015">Disulfide bond</keyword>
<comment type="caution">
    <text evidence="8">The sequence shown here is derived from an EMBL/GenBank/DDBJ whole genome shotgun (WGS) entry which is preliminary data.</text>
</comment>
<evidence type="ECO:0000256" key="3">
    <source>
        <dbReference type="ARBA" id="ARBA00022514"/>
    </source>
</evidence>
<evidence type="ECO:0000256" key="2">
    <source>
        <dbReference type="ARBA" id="ARBA00008813"/>
    </source>
</evidence>
<dbReference type="GO" id="GO:0005125">
    <property type="term" value="F:cytokine activity"/>
    <property type="evidence" value="ECO:0007669"/>
    <property type="project" value="UniProtKB-UniRule"/>
</dbReference>
<dbReference type="PANTHER" id="PTHR48482">
    <property type="entry name" value="INTERLEUKIN-19-RELATED"/>
    <property type="match status" value="1"/>
</dbReference>
<evidence type="ECO:0000256" key="6">
    <source>
        <dbReference type="ARBA" id="ARBA00023157"/>
    </source>
</evidence>
<dbReference type="EMBL" id="JAGKHQ010000016">
    <property type="protein sequence ID" value="KAG7493471.1"/>
    <property type="molecule type" value="Genomic_DNA"/>
</dbReference>
<dbReference type="Proteomes" id="UP000693946">
    <property type="component" value="Linkage Group LG4"/>
</dbReference>
<keyword evidence="5 7" id="KW-0732">Signal</keyword>
<keyword evidence="3 7" id="KW-0202">Cytokine</keyword>
<organism evidence="8 9">
    <name type="scientific">Solea senegalensis</name>
    <name type="common">Senegalese sole</name>
    <dbReference type="NCBI Taxonomy" id="28829"/>
    <lineage>
        <taxon>Eukaryota</taxon>
        <taxon>Metazoa</taxon>
        <taxon>Chordata</taxon>
        <taxon>Craniata</taxon>
        <taxon>Vertebrata</taxon>
        <taxon>Euteleostomi</taxon>
        <taxon>Actinopterygii</taxon>
        <taxon>Neopterygii</taxon>
        <taxon>Teleostei</taxon>
        <taxon>Neoteleostei</taxon>
        <taxon>Acanthomorphata</taxon>
        <taxon>Carangaria</taxon>
        <taxon>Pleuronectiformes</taxon>
        <taxon>Pleuronectoidei</taxon>
        <taxon>Soleidae</taxon>
        <taxon>Solea</taxon>
    </lineage>
</organism>
<name>A0AAV6QN12_SOLSE</name>
<comment type="similarity">
    <text evidence="2 7">Belongs to the IL-10 family.</text>
</comment>